<dbReference type="GO" id="GO:0016042">
    <property type="term" value="P:lipid catabolic process"/>
    <property type="evidence" value="ECO:0007669"/>
    <property type="project" value="InterPro"/>
</dbReference>
<dbReference type="Gene3D" id="1.20.90.10">
    <property type="entry name" value="Phospholipase A2 domain"/>
    <property type="match status" value="1"/>
</dbReference>
<feature type="signal peptide" evidence="1">
    <location>
        <begin position="1"/>
        <end position="18"/>
    </location>
</feature>
<dbReference type="PANTHER" id="PTHR12824:SF8">
    <property type="entry name" value="GXIVSPLA2, ISOFORM A"/>
    <property type="match status" value="1"/>
</dbReference>
<dbReference type="Proteomes" id="UP000663891">
    <property type="component" value="Unassembled WGS sequence"/>
</dbReference>
<dbReference type="EMBL" id="CAJNON010000034">
    <property type="protein sequence ID" value="CAF0834853.1"/>
    <property type="molecule type" value="Genomic_DNA"/>
</dbReference>
<dbReference type="GO" id="GO:0004623">
    <property type="term" value="F:phospholipase A2 activity"/>
    <property type="evidence" value="ECO:0007669"/>
    <property type="project" value="InterPro"/>
</dbReference>
<reference evidence="2" key="1">
    <citation type="submission" date="2021-02" db="EMBL/GenBank/DDBJ databases">
        <authorList>
            <person name="Nowell W R."/>
        </authorList>
    </citation>
    <scope>NUCLEOTIDE SEQUENCE</scope>
</reference>
<sequence>MILRTLIILFAILWRVNGLRQCRQANGCGHERGFKFDSILRKLNMDFTIPCCNEHDICYDTCNQTQIICDNDYRLCVQQTCNKPVKTRFRSLFCKLYADLLFYIVGFAGTGAFDRAQRKNCLEN</sequence>
<accession>A0A813V092</accession>
<evidence type="ECO:0000313" key="3">
    <source>
        <dbReference type="EMBL" id="CAF4265431.1"/>
    </source>
</evidence>
<dbReference type="InterPro" id="IPR036444">
    <property type="entry name" value="PLipase_A2_dom_sf"/>
</dbReference>
<dbReference type="InterPro" id="IPR010711">
    <property type="entry name" value="PLA2G12"/>
</dbReference>
<dbReference type="SUPFAM" id="SSF48619">
    <property type="entry name" value="Phospholipase A2, PLA2"/>
    <property type="match status" value="1"/>
</dbReference>
<name>A0A813V092_9BILA</name>
<dbReference type="GO" id="GO:0005576">
    <property type="term" value="C:extracellular region"/>
    <property type="evidence" value="ECO:0007669"/>
    <property type="project" value="InterPro"/>
</dbReference>
<gene>
    <name evidence="3" type="ORF">OKA104_LOCUS44366</name>
    <name evidence="2" type="ORF">VCS650_LOCUS5809</name>
</gene>
<dbReference type="Proteomes" id="UP000663881">
    <property type="component" value="Unassembled WGS sequence"/>
</dbReference>
<protein>
    <submittedName>
        <fullName evidence="2">Uncharacterized protein</fullName>
    </submittedName>
</protein>
<keyword evidence="1" id="KW-0732">Signal</keyword>
<dbReference type="PANTHER" id="PTHR12824">
    <property type="entry name" value="GROUP XII SECRETORY PHOSPHOLIPASE A2 FAMILY MEMBER"/>
    <property type="match status" value="1"/>
</dbReference>
<comment type="caution">
    <text evidence="2">The sequence shown here is derived from an EMBL/GenBank/DDBJ whole genome shotgun (WGS) entry which is preliminary data.</text>
</comment>
<evidence type="ECO:0000256" key="1">
    <source>
        <dbReference type="SAM" id="SignalP"/>
    </source>
</evidence>
<dbReference type="AlphaFoldDB" id="A0A813V092"/>
<evidence type="ECO:0000313" key="4">
    <source>
        <dbReference type="Proteomes" id="UP000663891"/>
    </source>
</evidence>
<evidence type="ECO:0000313" key="2">
    <source>
        <dbReference type="EMBL" id="CAF0834853.1"/>
    </source>
</evidence>
<dbReference type="EMBL" id="CAJOAY010013424">
    <property type="protein sequence ID" value="CAF4265431.1"/>
    <property type="molecule type" value="Genomic_DNA"/>
</dbReference>
<feature type="chain" id="PRO_5036223198" evidence="1">
    <location>
        <begin position="19"/>
        <end position="124"/>
    </location>
</feature>
<dbReference type="GO" id="GO:0050482">
    <property type="term" value="P:arachidonate secretion"/>
    <property type="evidence" value="ECO:0007669"/>
    <property type="project" value="InterPro"/>
</dbReference>
<dbReference type="Pfam" id="PF06951">
    <property type="entry name" value="PLA2G12"/>
    <property type="match status" value="1"/>
</dbReference>
<dbReference type="GO" id="GO:0006644">
    <property type="term" value="P:phospholipid metabolic process"/>
    <property type="evidence" value="ECO:0007669"/>
    <property type="project" value="InterPro"/>
</dbReference>
<dbReference type="GO" id="GO:0005509">
    <property type="term" value="F:calcium ion binding"/>
    <property type="evidence" value="ECO:0007669"/>
    <property type="project" value="InterPro"/>
</dbReference>
<dbReference type="OrthoDB" id="3935740at2759"/>
<proteinExistence type="predicted"/>
<organism evidence="2 4">
    <name type="scientific">Adineta steineri</name>
    <dbReference type="NCBI Taxonomy" id="433720"/>
    <lineage>
        <taxon>Eukaryota</taxon>
        <taxon>Metazoa</taxon>
        <taxon>Spiralia</taxon>
        <taxon>Gnathifera</taxon>
        <taxon>Rotifera</taxon>
        <taxon>Eurotatoria</taxon>
        <taxon>Bdelloidea</taxon>
        <taxon>Adinetida</taxon>
        <taxon>Adinetidae</taxon>
        <taxon>Adineta</taxon>
    </lineage>
</organism>